<dbReference type="Proteomes" id="UP000250235">
    <property type="component" value="Unassembled WGS sequence"/>
</dbReference>
<proteinExistence type="predicted"/>
<organism evidence="1 2">
    <name type="scientific">Dorcoceras hygrometricum</name>
    <dbReference type="NCBI Taxonomy" id="472368"/>
    <lineage>
        <taxon>Eukaryota</taxon>
        <taxon>Viridiplantae</taxon>
        <taxon>Streptophyta</taxon>
        <taxon>Embryophyta</taxon>
        <taxon>Tracheophyta</taxon>
        <taxon>Spermatophyta</taxon>
        <taxon>Magnoliopsida</taxon>
        <taxon>eudicotyledons</taxon>
        <taxon>Gunneridae</taxon>
        <taxon>Pentapetalae</taxon>
        <taxon>asterids</taxon>
        <taxon>lamiids</taxon>
        <taxon>Lamiales</taxon>
        <taxon>Gesneriaceae</taxon>
        <taxon>Didymocarpoideae</taxon>
        <taxon>Trichosporeae</taxon>
        <taxon>Loxocarpinae</taxon>
        <taxon>Dorcoceras</taxon>
    </lineage>
</organism>
<evidence type="ECO:0000313" key="1">
    <source>
        <dbReference type="EMBL" id="KZV28634.1"/>
    </source>
</evidence>
<dbReference type="EMBL" id="KV010045">
    <property type="protein sequence ID" value="KZV28634.1"/>
    <property type="molecule type" value="Genomic_DNA"/>
</dbReference>
<keyword evidence="2" id="KW-1185">Reference proteome</keyword>
<dbReference type="AlphaFoldDB" id="A0A2Z7BA05"/>
<sequence length="132" mass="15409">MNKLVKDKPARCQDRCPQIYEQEDLNTTLNDKTMFSIQNQLTCIVFSEHCSCDQSEEKPATHLLTKDAKYNSVRRLFNVYYFVSNGQTSMQGYKSEHMQQIEVEREEGSRNSVVRTKMQKSEKCTTLNLGRQ</sequence>
<evidence type="ECO:0000313" key="2">
    <source>
        <dbReference type="Proteomes" id="UP000250235"/>
    </source>
</evidence>
<gene>
    <name evidence="1" type="ORF">F511_25929</name>
</gene>
<protein>
    <submittedName>
        <fullName evidence="1">Uncharacterized protein</fullName>
    </submittedName>
</protein>
<reference evidence="1 2" key="1">
    <citation type="journal article" date="2015" name="Proc. Natl. Acad. Sci. U.S.A.">
        <title>The resurrection genome of Boea hygrometrica: A blueprint for survival of dehydration.</title>
        <authorList>
            <person name="Xiao L."/>
            <person name="Yang G."/>
            <person name="Zhang L."/>
            <person name="Yang X."/>
            <person name="Zhao S."/>
            <person name="Ji Z."/>
            <person name="Zhou Q."/>
            <person name="Hu M."/>
            <person name="Wang Y."/>
            <person name="Chen M."/>
            <person name="Xu Y."/>
            <person name="Jin H."/>
            <person name="Xiao X."/>
            <person name="Hu G."/>
            <person name="Bao F."/>
            <person name="Hu Y."/>
            <person name="Wan P."/>
            <person name="Li L."/>
            <person name="Deng X."/>
            <person name="Kuang T."/>
            <person name="Xiang C."/>
            <person name="Zhu J.K."/>
            <person name="Oliver M.J."/>
            <person name="He Y."/>
        </authorList>
    </citation>
    <scope>NUCLEOTIDE SEQUENCE [LARGE SCALE GENOMIC DNA]</scope>
    <source>
        <strain evidence="2">cv. XS01</strain>
    </source>
</reference>
<accession>A0A2Z7BA05</accession>
<name>A0A2Z7BA05_9LAMI</name>